<evidence type="ECO:0000313" key="5">
    <source>
        <dbReference type="Proteomes" id="UP000295110"/>
    </source>
</evidence>
<dbReference type="InterPro" id="IPR052344">
    <property type="entry name" value="Transposase-related"/>
</dbReference>
<dbReference type="Proteomes" id="UP000295110">
    <property type="component" value="Unassembled WGS sequence"/>
</dbReference>
<keyword evidence="5" id="KW-1185">Reference proteome</keyword>
<gene>
    <name evidence="4" type="ORF">EV671_10712</name>
</gene>
<evidence type="ECO:0000259" key="2">
    <source>
        <dbReference type="Pfam" id="PF03050"/>
    </source>
</evidence>
<sequence>MPGNNAAENSIRPLAVGRRNWLFVGSQQAGERAGNILSLIESAKLNGHDPWAYLKDVFERLPTLKDRDLAQLLPHNWKPPTASASPETPASVPATAIAQAA</sequence>
<feature type="domain" description="Transposase IS66 central" evidence="2">
    <location>
        <begin position="4"/>
        <end position="31"/>
    </location>
</feature>
<dbReference type="AlphaFoldDB" id="A0A4R3U7B0"/>
<evidence type="ECO:0000259" key="3">
    <source>
        <dbReference type="Pfam" id="PF13817"/>
    </source>
</evidence>
<dbReference type="Pfam" id="PF13817">
    <property type="entry name" value="DDE_Tnp_IS66_C"/>
    <property type="match status" value="1"/>
</dbReference>
<feature type="domain" description="Transposase IS66 C-terminal" evidence="3">
    <location>
        <begin position="38"/>
        <end position="75"/>
    </location>
</feature>
<dbReference type="EMBL" id="SMBU01000071">
    <property type="protein sequence ID" value="TCU81817.1"/>
    <property type="molecule type" value="Genomic_DNA"/>
</dbReference>
<reference evidence="4 5" key="1">
    <citation type="submission" date="2019-03" db="EMBL/GenBank/DDBJ databases">
        <title>Genomic Encyclopedia of Type Strains, Phase IV (KMG-IV): sequencing the most valuable type-strain genomes for metagenomic binning, comparative biology and taxonomic classification.</title>
        <authorList>
            <person name="Goeker M."/>
        </authorList>
    </citation>
    <scope>NUCLEOTIDE SEQUENCE [LARGE SCALE GENOMIC DNA]</scope>
    <source>
        <strain evidence="4 5">DSM 654</strain>
    </source>
</reference>
<feature type="region of interest" description="Disordered" evidence="1">
    <location>
        <begin position="75"/>
        <end position="101"/>
    </location>
</feature>
<accession>A0A4R3U7B0</accession>
<dbReference type="InterPro" id="IPR004291">
    <property type="entry name" value="Transposase_IS66_central"/>
</dbReference>
<name>A0A4R3U7B0_ROSSA</name>
<evidence type="ECO:0000256" key="1">
    <source>
        <dbReference type="SAM" id="MobiDB-lite"/>
    </source>
</evidence>
<dbReference type="InterPro" id="IPR039552">
    <property type="entry name" value="IS66_C"/>
</dbReference>
<dbReference type="PANTHER" id="PTHR33678">
    <property type="entry name" value="BLL1576 PROTEIN"/>
    <property type="match status" value="1"/>
</dbReference>
<dbReference type="Pfam" id="PF03050">
    <property type="entry name" value="DDE_Tnp_IS66"/>
    <property type="match status" value="1"/>
</dbReference>
<organism evidence="4 5">
    <name type="scientific">Roseateles saccharophilus</name>
    <name type="common">Pseudomonas saccharophila</name>
    <dbReference type="NCBI Taxonomy" id="304"/>
    <lineage>
        <taxon>Bacteria</taxon>
        <taxon>Pseudomonadati</taxon>
        <taxon>Pseudomonadota</taxon>
        <taxon>Betaproteobacteria</taxon>
        <taxon>Burkholderiales</taxon>
        <taxon>Sphaerotilaceae</taxon>
        <taxon>Roseateles</taxon>
    </lineage>
</organism>
<protein>
    <submittedName>
        <fullName evidence="4">Transposase IS66 family protein</fullName>
    </submittedName>
</protein>
<proteinExistence type="predicted"/>
<dbReference type="PANTHER" id="PTHR33678:SF1">
    <property type="entry name" value="BLL1576 PROTEIN"/>
    <property type="match status" value="1"/>
</dbReference>
<feature type="compositionally biased region" description="Low complexity" evidence="1">
    <location>
        <begin position="79"/>
        <end position="101"/>
    </location>
</feature>
<comment type="caution">
    <text evidence="4">The sequence shown here is derived from an EMBL/GenBank/DDBJ whole genome shotgun (WGS) entry which is preliminary data.</text>
</comment>
<evidence type="ECO:0000313" key="4">
    <source>
        <dbReference type="EMBL" id="TCU81817.1"/>
    </source>
</evidence>